<feature type="transmembrane region" description="Helical" evidence="1">
    <location>
        <begin position="46"/>
        <end position="66"/>
    </location>
</feature>
<feature type="transmembrane region" description="Helical" evidence="1">
    <location>
        <begin position="6"/>
        <end position="25"/>
    </location>
</feature>
<keyword evidence="1" id="KW-0812">Transmembrane</keyword>
<evidence type="ECO:0000313" key="2">
    <source>
        <dbReference type="EMBL" id="APC46334.1"/>
    </source>
</evidence>
<keyword evidence="1" id="KW-1133">Transmembrane helix</keyword>
<name>A0A1J0GVY4_9CAUD</name>
<evidence type="ECO:0000313" key="3">
    <source>
        <dbReference type="Proteomes" id="UP000224898"/>
    </source>
</evidence>
<dbReference type="Proteomes" id="UP000224898">
    <property type="component" value="Segment"/>
</dbReference>
<evidence type="ECO:0000256" key="1">
    <source>
        <dbReference type="SAM" id="Phobius"/>
    </source>
</evidence>
<dbReference type="GeneID" id="55601486"/>
<proteinExistence type="predicted"/>
<accession>A0A1J0GVY4</accession>
<dbReference type="KEGG" id="vg:55601486"/>
<keyword evidence="1" id="KW-0472">Membrane</keyword>
<protein>
    <submittedName>
        <fullName evidence="2">Uncharacterized protein</fullName>
    </submittedName>
</protein>
<keyword evidence="3" id="KW-1185">Reference proteome</keyword>
<sequence length="76" mass="8855">MIVPAVLGFLAYVFVGLILFVNYLIDLEFRGEEYEILSKHGKYRGWTLIILRAVFRSIGWPVWVFVKYINGMVKGK</sequence>
<reference evidence="2 3" key="1">
    <citation type="submission" date="2016-09" db="EMBL/GenBank/DDBJ databases">
        <title>Complete Genome Sequence of Streptomyces 5a phage BRock.</title>
        <authorList>
            <person name="Crossman A."/>
            <person name="Baron S."/>
            <person name="Jamdagni P."/>
            <person name="Khatri P."/>
            <person name="Sharma D."/>
            <person name="Pandey M."/>
            <person name="Goyal S."/>
            <person name="Kumar S."/>
            <person name="Phogat A."/>
            <person name="Chawla G."/>
            <person name="Pasricha M."/>
            <person name="Gupta K."/>
            <person name="Bazzad D."/>
            <person name="Aggarwal V."/>
            <person name="Poughat A."/>
            <person name="Singh K."/>
            <person name="Rana P."/>
            <person name="Gautam R."/>
            <person name="Sharma V."/>
            <person name="Tyagi D."/>
            <person name="Shahi A."/>
            <person name="Jangra N."/>
            <person name="Malik M."/>
            <person name="Sidhu P.K."/>
            <person name="Malik S."/>
            <person name="Ghalyan Y."/>
            <person name="Sharma S.S."/>
            <person name="Malik A."/>
            <person name="Chuttani R."/>
            <person name="Bamal N."/>
            <person name="Bhadula D."/>
            <person name="Batra A."/>
            <person name="Temple L."/>
            <person name="Nehra K."/>
        </authorList>
    </citation>
    <scope>NUCLEOTIDE SEQUENCE [LARGE SCALE GENOMIC DNA]</scope>
</reference>
<dbReference type="RefSeq" id="YP_009831797.1">
    <property type="nucleotide sequence ID" value="NC_048650.1"/>
</dbReference>
<organism evidence="2 3">
    <name type="scientific">Streptomyces phage BRock</name>
    <dbReference type="NCBI Taxonomy" id="1913591"/>
    <lineage>
        <taxon>Viruses</taxon>
        <taxon>Duplodnaviria</taxon>
        <taxon>Heunggongvirae</taxon>
        <taxon>Uroviricota</taxon>
        <taxon>Caudoviricetes</taxon>
        <taxon>Borockvirus</taxon>
        <taxon>Borockvirus brock</taxon>
    </lineage>
</organism>
<dbReference type="EMBL" id="KX925554">
    <property type="protein sequence ID" value="APC46334.1"/>
    <property type="molecule type" value="Genomic_DNA"/>
</dbReference>